<evidence type="ECO:0000313" key="2">
    <source>
        <dbReference type="Proteomes" id="UP001314229"/>
    </source>
</evidence>
<reference evidence="1 2" key="1">
    <citation type="submission" date="2024-01" db="EMBL/GenBank/DDBJ databases">
        <authorList>
            <person name="Alioto T."/>
            <person name="Alioto T."/>
            <person name="Gomez Garrido J."/>
        </authorList>
    </citation>
    <scope>NUCLEOTIDE SEQUENCE [LARGE SCALE GENOMIC DNA]</scope>
</reference>
<proteinExistence type="predicted"/>
<keyword evidence="2" id="KW-1185">Reference proteome</keyword>
<evidence type="ECO:0000313" key="1">
    <source>
        <dbReference type="EMBL" id="CAK6953541.1"/>
    </source>
</evidence>
<accession>A0AAV1N2K0</accession>
<name>A0AAV1N2K0_SCOSC</name>
<protein>
    <submittedName>
        <fullName evidence="1">Uncharacterized protein</fullName>
    </submittedName>
</protein>
<dbReference type="AlphaFoldDB" id="A0AAV1N2K0"/>
<gene>
    <name evidence="1" type="ORF">FSCOSCO3_A001754</name>
</gene>
<sequence length="82" mass="9640">MFSLRCRRVVWRTDGKVWLTRKGLSVPGRRGFKTESVARRDIPQSLVDHHVFPVVWCPLVTPNDLNIFDPKPFLRPLRKDDN</sequence>
<dbReference type="EMBL" id="CAWUFR010000013">
    <property type="protein sequence ID" value="CAK6953541.1"/>
    <property type="molecule type" value="Genomic_DNA"/>
</dbReference>
<organism evidence="1 2">
    <name type="scientific">Scomber scombrus</name>
    <name type="common">Atlantic mackerel</name>
    <name type="synonym">Scomber vernalis</name>
    <dbReference type="NCBI Taxonomy" id="13677"/>
    <lineage>
        <taxon>Eukaryota</taxon>
        <taxon>Metazoa</taxon>
        <taxon>Chordata</taxon>
        <taxon>Craniata</taxon>
        <taxon>Vertebrata</taxon>
        <taxon>Euteleostomi</taxon>
        <taxon>Actinopterygii</taxon>
        <taxon>Neopterygii</taxon>
        <taxon>Teleostei</taxon>
        <taxon>Neoteleostei</taxon>
        <taxon>Acanthomorphata</taxon>
        <taxon>Pelagiaria</taxon>
        <taxon>Scombriformes</taxon>
        <taxon>Scombridae</taxon>
        <taxon>Scomber</taxon>
    </lineage>
</organism>
<dbReference type="Proteomes" id="UP001314229">
    <property type="component" value="Unassembled WGS sequence"/>
</dbReference>
<comment type="caution">
    <text evidence="1">The sequence shown here is derived from an EMBL/GenBank/DDBJ whole genome shotgun (WGS) entry which is preliminary data.</text>
</comment>